<dbReference type="PANTHER" id="PTHR35809:SF1">
    <property type="entry name" value="ARCHAETIDYLSERINE DECARBOXYLASE PROENZYME-RELATED"/>
    <property type="match status" value="1"/>
</dbReference>
<keyword evidence="1" id="KW-1003">Cell membrane</keyword>
<protein>
    <recommendedName>
        <fullName evidence="12">Phosphatidylserine decarboxylase</fullName>
    </recommendedName>
</protein>
<keyword evidence="11" id="KW-1185">Reference proteome</keyword>
<dbReference type="Proteomes" id="UP000095342">
    <property type="component" value="Chromosome"/>
</dbReference>
<dbReference type="GO" id="GO:0008654">
    <property type="term" value="P:phospholipid biosynthetic process"/>
    <property type="evidence" value="ECO:0007669"/>
    <property type="project" value="UniProtKB-KW"/>
</dbReference>
<dbReference type="RefSeq" id="WP_070072279.1">
    <property type="nucleotide sequence ID" value="NZ_CP017448.1"/>
</dbReference>
<dbReference type="KEGG" id="aaeo:BJI67_06120"/>
<sequence>MLPIVREGRIPVFGALAVALALTASEGVWVAAPVWLLTVLLFFLLRELPRPAPASPLAVLSPVDGRIVSVDDCRDPYCERPARCVRIVQDAAGPYGLYAPIEGKLLKVWRGALAGESHQAALWVQTDELDDIVVAVRRPRLPGYLRCRVHAGERVGHGSRCGFAGFGRFLDVYLPVRSRIEAAPGERMRAGQVIGRLLRD</sequence>
<evidence type="ECO:0000313" key="10">
    <source>
        <dbReference type="EMBL" id="AOV16694.1"/>
    </source>
</evidence>
<evidence type="ECO:0000313" key="11">
    <source>
        <dbReference type="Proteomes" id="UP000095342"/>
    </source>
</evidence>
<keyword evidence="7" id="KW-1208">Phospholipid metabolism</keyword>
<dbReference type="PANTHER" id="PTHR35809">
    <property type="entry name" value="ARCHAETIDYLSERINE DECARBOXYLASE PROENZYME-RELATED"/>
    <property type="match status" value="1"/>
</dbReference>
<accession>A0A1D8K6W2</accession>
<keyword evidence="9" id="KW-1133">Transmembrane helix</keyword>
<evidence type="ECO:0000256" key="9">
    <source>
        <dbReference type="SAM" id="Phobius"/>
    </source>
</evidence>
<evidence type="ECO:0000256" key="5">
    <source>
        <dbReference type="ARBA" id="ARBA00023145"/>
    </source>
</evidence>
<evidence type="ECO:0000256" key="1">
    <source>
        <dbReference type="ARBA" id="ARBA00022475"/>
    </source>
</evidence>
<organism evidence="10 11">
    <name type="scientific">Acidihalobacter aeolianus</name>
    <dbReference type="NCBI Taxonomy" id="2792603"/>
    <lineage>
        <taxon>Bacteria</taxon>
        <taxon>Pseudomonadati</taxon>
        <taxon>Pseudomonadota</taxon>
        <taxon>Gammaproteobacteria</taxon>
        <taxon>Chromatiales</taxon>
        <taxon>Ectothiorhodospiraceae</taxon>
        <taxon>Acidihalobacter</taxon>
    </lineage>
</organism>
<evidence type="ECO:0000256" key="8">
    <source>
        <dbReference type="ARBA" id="ARBA00023317"/>
    </source>
</evidence>
<evidence type="ECO:0000256" key="6">
    <source>
        <dbReference type="ARBA" id="ARBA00023209"/>
    </source>
</evidence>
<evidence type="ECO:0000256" key="4">
    <source>
        <dbReference type="ARBA" id="ARBA00023136"/>
    </source>
</evidence>
<keyword evidence="4 9" id="KW-0472">Membrane</keyword>
<keyword evidence="3" id="KW-0443">Lipid metabolism</keyword>
<evidence type="ECO:0000256" key="2">
    <source>
        <dbReference type="ARBA" id="ARBA00022516"/>
    </source>
</evidence>
<keyword evidence="8" id="KW-0670">Pyruvate</keyword>
<name>A0A1D8K6W2_9GAMM</name>
<keyword evidence="6" id="KW-0594">Phospholipid biosynthesis</keyword>
<keyword evidence="9" id="KW-0812">Transmembrane</keyword>
<evidence type="ECO:0008006" key="12">
    <source>
        <dbReference type="Google" id="ProtNLM"/>
    </source>
</evidence>
<gene>
    <name evidence="10" type="ORF">BJI67_06120</name>
</gene>
<proteinExistence type="predicted"/>
<dbReference type="EMBL" id="CP017448">
    <property type="protein sequence ID" value="AOV16694.1"/>
    <property type="molecule type" value="Genomic_DNA"/>
</dbReference>
<evidence type="ECO:0000256" key="3">
    <source>
        <dbReference type="ARBA" id="ARBA00023098"/>
    </source>
</evidence>
<dbReference type="InterPro" id="IPR033175">
    <property type="entry name" value="PSD-A"/>
</dbReference>
<dbReference type="AlphaFoldDB" id="A0A1D8K6W2"/>
<keyword evidence="5" id="KW-0865">Zymogen</keyword>
<reference evidence="10 11" key="1">
    <citation type="submission" date="2016-09" db="EMBL/GenBank/DDBJ databases">
        <title>Acidihalobacter prosperus V6 (DSM14174).</title>
        <authorList>
            <person name="Khaleque H.N."/>
            <person name="Ramsay J.P."/>
            <person name="Murphy R.J.T."/>
            <person name="Kaksonen A.H."/>
            <person name="Boxall N.J."/>
            <person name="Watkin E.L.J."/>
        </authorList>
    </citation>
    <scope>NUCLEOTIDE SEQUENCE [LARGE SCALE GENOMIC DNA]</scope>
    <source>
        <strain evidence="10 11">V6</strain>
    </source>
</reference>
<feature type="transmembrane region" description="Helical" evidence="9">
    <location>
        <begin position="12"/>
        <end position="45"/>
    </location>
</feature>
<keyword evidence="2" id="KW-0444">Lipid biosynthesis</keyword>
<evidence type="ECO:0000256" key="7">
    <source>
        <dbReference type="ARBA" id="ARBA00023264"/>
    </source>
</evidence>